<evidence type="ECO:0000256" key="1">
    <source>
        <dbReference type="SAM" id="MobiDB-lite"/>
    </source>
</evidence>
<dbReference type="PANTHER" id="PTHR31758">
    <property type="entry name" value="BTB/POZ DOMAIN-CONTAINING PROTEIN YLR108C"/>
    <property type="match status" value="1"/>
</dbReference>
<protein>
    <recommendedName>
        <fullName evidence="2">BTB domain-containing protein</fullName>
    </recommendedName>
</protein>
<keyword evidence="4" id="KW-1185">Reference proteome</keyword>
<feature type="region of interest" description="Disordered" evidence="1">
    <location>
        <begin position="65"/>
        <end position="108"/>
    </location>
</feature>
<dbReference type="Pfam" id="PF02214">
    <property type="entry name" value="BTB_2"/>
    <property type="match status" value="2"/>
</dbReference>
<gene>
    <name evidence="3" type="ORF">EC973_003788</name>
</gene>
<dbReference type="InterPro" id="IPR011333">
    <property type="entry name" value="SKP1/BTB/POZ_sf"/>
</dbReference>
<evidence type="ECO:0000259" key="2">
    <source>
        <dbReference type="SMART" id="SM00225"/>
    </source>
</evidence>
<feature type="compositionally biased region" description="Low complexity" evidence="1">
    <location>
        <begin position="65"/>
        <end position="75"/>
    </location>
</feature>
<dbReference type="Proteomes" id="UP000605846">
    <property type="component" value="Unassembled WGS sequence"/>
</dbReference>
<feature type="region of interest" description="Disordered" evidence="1">
    <location>
        <begin position="1"/>
        <end position="26"/>
    </location>
</feature>
<name>A0A8H7EQB7_9FUNG</name>
<dbReference type="SUPFAM" id="SSF54695">
    <property type="entry name" value="POZ domain"/>
    <property type="match status" value="2"/>
</dbReference>
<sequence length="516" mass="59310">MDYQKDGQNDVDRTIPNAQAMGDPSIDPSNFLNFDYGMEWQQYNPHIPPALPDTIPTDFFQFVTEHSSTTSSEPEGVTTTTSEKALTTPQPAISQDAAALRPSTPESPVAASVRAGQKRPFRMVETQLNQTVFTLVVGGQPFRLSWESLKSDGPSNFFTEHFKKQKTRVMHIDRSPDTFALIVRHLRGYYIRPKDDLQNQDLLTDARYYGLKRLQKMLEEYLYLNIGGRVFRVSWDLFKKDGTKNFFNGPLMHTLFSPHDSGNQTPPVYIEKDPDIFADIITFLRGYTIHIKDEVHRKNLLKDAQFYAFRQLTERLLTAQRTIDGFTEEGSAEILLQLQDVRKIGLQPPKVASNKPGAELSCYEWNMSRVRYKREDTLHALLIQISHFYLHVHDQASGVVITMNNGEEETKKLNSIAETVRAQRVDEQVYLDQECAMTVDDREQRQIKDLMEDNDIKPRWEKCQKCSSECRVLKLAVRRAISAVHVVQGNLTLTIARFEAVSSRLRLNMKREFLPE</sequence>
<dbReference type="SMART" id="SM00225">
    <property type="entry name" value="BTB"/>
    <property type="match status" value="1"/>
</dbReference>
<accession>A0A8H7EQB7</accession>
<evidence type="ECO:0000313" key="3">
    <source>
        <dbReference type="EMBL" id="KAF7722005.1"/>
    </source>
</evidence>
<dbReference type="InterPro" id="IPR000210">
    <property type="entry name" value="BTB/POZ_dom"/>
</dbReference>
<reference evidence="3" key="1">
    <citation type="submission" date="2020-01" db="EMBL/GenBank/DDBJ databases">
        <title>Genome Sequencing of Three Apophysomyces-Like Fungal Strains Confirms a Novel Fungal Genus in the Mucoromycota with divergent Burkholderia-like Endosymbiotic Bacteria.</title>
        <authorList>
            <person name="Stajich J.E."/>
            <person name="Macias A.M."/>
            <person name="Carter-House D."/>
            <person name="Lovett B."/>
            <person name="Kasson L.R."/>
            <person name="Berry K."/>
            <person name="Grigoriev I."/>
            <person name="Chang Y."/>
            <person name="Spatafora J."/>
            <person name="Kasson M.T."/>
        </authorList>
    </citation>
    <scope>NUCLEOTIDE SEQUENCE</scope>
    <source>
        <strain evidence="3">NRRL A-21654</strain>
    </source>
</reference>
<dbReference type="Gene3D" id="3.30.710.10">
    <property type="entry name" value="Potassium Channel Kv1.1, Chain A"/>
    <property type="match status" value="2"/>
</dbReference>
<feature type="compositionally biased region" description="Basic and acidic residues" evidence="1">
    <location>
        <begin position="1"/>
        <end position="13"/>
    </location>
</feature>
<dbReference type="InterPro" id="IPR003131">
    <property type="entry name" value="T1-type_BTB"/>
</dbReference>
<organism evidence="3 4">
    <name type="scientific">Apophysomyces ossiformis</name>
    <dbReference type="NCBI Taxonomy" id="679940"/>
    <lineage>
        <taxon>Eukaryota</taxon>
        <taxon>Fungi</taxon>
        <taxon>Fungi incertae sedis</taxon>
        <taxon>Mucoromycota</taxon>
        <taxon>Mucoromycotina</taxon>
        <taxon>Mucoromycetes</taxon>
        <taxon>Mucorales</taxon>
        <taxon>Mucorineae</taxon>
        <taxon>Mucoraceae</taxon>
        <taxon>Apophysomyces</taxon>
    </lineage>
</organism>
<proteinExistence type="predicted"/>
<dbReference type="EMBL" id="JABAYA010000219">
    <property type="protein sequence ID" value="KAF7722005.1"/>
    <property type="molecule type" value="Genomic_DNA"/>
</dbReference>
<dbReference type="OrthoDB" id="2414723at2759"/>
<comment type="caution">
    <text evidence="3">The sequence shown here is derived from an EMBL/GenBank/DDBJ whole genome shotgun (WGS) entry which is preliminary data.</text>
</comment>
<evidence type="ECO:0000313" key="4">
    <source>
        <dbReference type="Proteomes" id="UP000605846"/>
    </source>
</evidence>
<dbReference type="PANTHER" id="PTHR31758:SF2">
    <property type="entry name" value="BTB_POZ DOMAIN-CONTAINING PROTEIN YLR108C"/>
    <property type="match status" value="1"/>
</dbReference>
<dbReference type="GO" id="GO:0051260">
    <property type="term" value="P:protein homooligomerization"/>
    <property type="evidence" value="ECO:0007669"/>
    <property type="project" value="InterPro"/>
</dbReference>
<feature type="domain" description="BTB" evidence="2">
    <location>
        <begin position="131"/>
        <end position="226"/>
    </location>
</feature>
<feature type="compositionally biased region" description="Polar residues" evidence="1">
    <location>
        <begin position="77"/>
        <end position="93"/>
    </location>
</feature>
<dbReference type="AlphaFoldDB" id="A0A8H7EQB7"/>